<sequence>MSDNIWKNKNVRIAVMAACGLCVMYFIASGLASDSSPTERRQGQQAPESIFGVTNAASNIQTQEVDDIINELQQQYYQKEQDLSIREKAQAKELEEVKKQLQALQSSTFEMNNMMKAMAKGGGRNVKNANDIAKNTQPQQRQGYVDGESQPVNLVDSHPGLVRRPQTEIVTGAPPKYKDNIIRTITQRTVREVKRSGVVEEREITNTSLSANSQRVERSGQKTKQTNRKETTQSEQSASYTLTMGSIVSGTALNGVAAPTGVNSANEPIPVLMRVKKEAVMPNHFTLDIRECHMLGSAKGSLSDERVYIRAEAISCITESGQAIEKNITAYAVSSVDGMVGIKGEVVFKSNDMIANSMIAGFIGGFAESAAPKQVQSLNTNPQASTLWESQNLDTYPAQVF</sequence>
<keyword evidence="3" id="KW-1185">Reference proteome</keyword>
<evidence type="ECO:0000313" key="2">
    <source>
        <dbReference type="EMBL" id="MCI2286067.1"/>
    </source>
</evidence>
<accession>A0ABS9XAJ8</accession>
<organism evidence="2 3">
    <name type="scientific">Colwellia maritima</name>
    <dbReference type="NCBI Taxonomy" id="2912588"/>
    <lineage>
        <taxon>Bacteria</taxon>
        <taxon>Pseudomonadati</taxon>
        <taxon>Pseudomonadota</taxon>
        <taxon>Gammaproteobacteria</taxon>
        <taxon>Alteromonadales</taxon>
        <taxon>Colwelliaceae</taxon>
        <taxon>Colwellia</taxon>
    </lineage>
</organism>
<dbReference type="CDD" id="cd16430">
    <property type="entry name" value="TraB"/>
    <property type="match status" value="1"/>
</dbReference>
<evidence type="ECO:0000256" key="1">
    <source>
        <dbReference type="SAM" id="MobiDB-lite"/>
    </source>
</evidence>
<dbReference type="Proteomes" id="UP001139646">
    <property type="component" value="Unassembled WGS sequence"/>
</dbReference>
<reference evidence="2" key="1">
    <citation type="submission" date="2022-01" db="EMBL/GenBank/DDBJ databases">
        <title>Colwellia maritima, isolated from seawater.</title>
        <authorList>
            <person name="Kristyanto S."/>
            <person name="Jung J."/>
            <person name="Jeon C.O."/>
        </authorList>
    </citation>
    <scope>NUCLEOTIDE SEQUENCE</scope>
    <source>
        <strain evidence="2">MSW7</strain>
    </source>
</reference>
<dbReference type="Pfam" id="PF03743">
    <property type="entry name" value="TrbI"/>
    <property type="match status" value="1"/>
</dbReference>
<gene>
    <name evidence="2" type="ORF">L3081_24915</name>
</gene>
<name>A0ABS9XAJ8_9GAMM</name>
<evidence type="ECO:0000313" key="3">
    <source>
        <dbReference type="Proteomes" id="UP001139646"/>
    </source>
</evidence>
<comment type="caution">
    <text evidence="2">The sequence shown here is derived from an EMBL/GenBank/DDBJ whole genome shotgun (WGS) entry which is preliminary data.</text>
</comment>
<dbReference type="RefSeq" id="WP_242289245.1">
    <property type="nucleotide sequence ID" value="NZ_JAKKSL010000007.1"/>
</dbReference>
<protein>
    <submittedName>
        <fullName evidence="2">TraB/VirB10 family protein</fullName>
    </submittedName>
</protein>
<dbReference type="EMBL" id="JAKKSL010000007">
    <property type="protein sequence ID" value="MCI2286067.1"/>
    <property type="molecule type" value="Genomic_DNA"/>
</dbReference>
<dbReference type="InterPro" id="IPR005498">
    <property type="entry name" value="T4SS_VirB10/TraB/TrbI"/>
</dbReference>
<proteinExistence type="predicted"/>
<feature type="region of interest" description="Disordered" evidence="1">
    <location>
        <begin position="206"/>
        <end position="238"/>
    </location>
</feature>